<feature type="compositionally biased region" description="Polar residues" evidence="1">
    <location>
        <begin position="20"/>
        <end position="40"/>
    </location>
</feature>
<gene>
    <name evidence="2" type="ORF">BLA29_000856</name>
</gene>
<evidence type="ECO:0000313" key="2">
    <source>
        <dbReference type="EMBL" id="OTF72640.1"/>
    </source>
</evidence>
<organism evidence="2 3">
    <name type="scientific">Euroglyphus maynei</name>
    <name type="common">Mayne's house dust mite</name>
    <dbReference type="NCBI Taxonomy" id="6958"/>
    <lineage>
        <taxon>Eukaryota</taxon>
        <taxon>Metazoa</taxon>
        <taxon>Ecdysozoa</taxon>
        <taxon>Arthropoda</taxon>
        <taxon>Chelicerata</taxon>
        <taxon>Arachnida</taxon>
        <taxon>Acari</taxon>
        <taxon>Acariformes</taxon>
        <taxon>Sarcoptiformes</taxon>
        <taxon>Astigmata</taxon>
        <taxon>Psoroptidia</taxon>
        <taxon>Analgoidea</taxon>
        <taxon>Pyroglyphidae</taxon>
        <taxon>Pyroglyphinae</taxon>
        <taxon>Euroglyphus</taxon>
    </lineage>
</organism>
<feature type="compositionally biased region" description="Polar residues" evidence="1">
    <location>
        <begin position="339"/>
        <end position="354"/>
    </location>
</feature>
<dbReference type="AlphaFoldDB" id="A0A1Y3AVW4"/>
<dbReference type="Gene3D" id="2.30.29.30">
    <property type="entry name" value="Pleckstrin-homology domain (PH domain)/Phosphotyrosine-binding domain (PTB)"/>
    <property type="match status" value="1"/>
</dbReference>
<evidence type="ECO:0000256" key="1">
    <source>
        <dbReference type="SAM" id="MobiDB-lite"/>
    </source>
</evidence>
<accession>A0A1Y3AVW4</accession>
<evidence type="ECO:0000313" key="3">
    <source>
        <dbReference type="Proteomes" id="UP000194236"/>
    </source>
</evidence>
<reference evidence="2 3" key="1">
    <citation type="submission" date="2017-03" db="EMBL/GenBank/DDBJ databases">
        <title>Genome Survey of Euroglyphus maynei.</title>
        <authorList>
            <person name="Arlian L.G."/>
            <person name="Morgan M.S."/>
            <person name="Rider S.D."/>
        </authorList>
    </citation>
    <scope>NUCLEOTIDE SEQUENCE [LARGE SCALE GENOMIC DNA]</scope>
    <source>
        <strain evidence="2">Arlian Lab</strain>
        <tissue evidence="2">Whole body</tissue>
    </source>
</reference>
<evidence type="ECO:0008006" key="4">
    <source>
        <dbReference type="Google" id="ProtNLM"/>
    </source>
</evidence>
<name>A0A1Y3AVW4_EURMA</name>
<feature type="compositionally biased region" description="Low complexity" evidence="1">
    <location>
        <begin position="50"/>
        <end position="88"/>
    </location>
</feature>
<sequence length="401" mass="45473">MMAYRGRTLPPAPPPPPPSLSSNRYSQRYHRTTNSSSSGIDNIHDHHNSIRSTRSISNISRISNSNHSTDSAPSRSSSISNSSANMDNDSVHTPPYSLSPTSRLLDEYETSKIEMFYRSHRTFVYVGQCLVTLLFTETELVDGGRQSRPKSKDWKRICHGVPVLLFNRGDTRSRDKRQIQICIAEHGTGFQLWTDIIDNLSNYHALKPTFHTMYLSMDHRKMAGLQFENQFAALEFFRQIEIITANPLNISLTGPKAAKKSGEKFQIFRKQRSKSVGRSTDIHNVRSNETSPFYDLSDHNSRNNNNPNKNRRPPGKMDISAPCLFQHVTSVNLHNFNQFDSTTTGHNNSANNITQSSPPSPSQSNFNHKSENCLRIRSDYSTPFLYRQHNHRPTTTSSTSA</sequence>
<feature type="region of interest" description="Disordered" evidence="1">
    <location>
        <begin position="269"/>
        <end position="319"/>
    </location>
</feature>
<protein>
    <recommendedName>
        <fullName evidence="4">WH1 domain-containing protein</fullName>
    </recommendedName>
</protein>
<dbReference type="EMBL" id="MUJZ01055292">
    <property type="protein sequence ID" value="OTF72640.1"/>
    <property type="molecule type" value="Genomic_DNA"/>
</dbReference>
<keyword evidence="3" id="KW-1185">Reference proteome</keyword>
<dbReference type="Proteomes" id="UP000194236">
    <property type="component" value="Unassembled WGS sequence"/>
</dbReference>
<comment type="caution">
    <text evidence="2">The sequence shown here is derived from an EMBL/GenBank/DDBJ whole genome shotgun (WGS) entry which is preliminary data.</text>
</comment>
<dbReference type="InterPro" id="IPR011993">
    <property type="entry name" value="PH-like_dom_sf"/>
</dbReference>
<feature type="region of interest" description="Disordered" evidence="1">
    <location>
        <begin position="1"/>
        <end position="101"/>
    </location>
</feature>
<feature type="compositionally biased region" description="Pro residues" evidence="1">
    <location>
        <begin position="10"/>
        <end position="19"/>
    </location>
</feature>
<proteinExistence type="predicted"/>
<dbReference type="OrthoDB" id="10021476at2759"/>
<feature type="region of interest" description="Disordered" evidence="1">
    <location>
        <begin position="339"/>
        <end position="368"/>
    </location>
</feature>